<sequence>MTSPSNPKKGAFATRPALARMVAVKRLFARLVLVSEQLLPGLLLPASIIALFLSAAWFGIFRIAPDVLRFLLLAVFAVGFAISLYPLRRLRWPSVREADRLLEERNGLAHQPVAVQEDEPAFDTPFARALWREHQARMAQRIAALDAGLPRPDIARYDRFALRAIPALLLVTAFSFSGSNGGGSLSDAFTASTSTSSNPDVRVDAWVTPPYYTGQAPIYLTGNVANASDNLNVPQFSELTVRVTGASTDEKVLFQATGADKGTEVPEQVADAGNQAPAGSGPAAPPVAQPVVNNAANASSTDAMIARTHVLKLEKGGELTVNGKSWSFKVISDKPPEITFDGIPHATANGALELGFRVKDDYGVEEAHAEIVPVDSDPSATPLYDLPEFKLDIPRRDRRNGKGLASHDLTQDPLAGKRVRIALVAKDGAGQTGRSAPYEMVLPPRNFSQPLAAAVAEERQVFALDTRKMPEAIELNKSLTVRPEETISDLGNYLAIRSALTRMKLASSEASLKDTADYLWQIALGMEDAQLTDAEKALRDAQQKLSDALQRNASDDEIKKLTAELRKAMDAYMKELAERMRNMPAQPNQRSANILRQQDLQRMMDQIENLARSGNRQAAQQMLSELQQLMNSLQAGKPQPGQQQQNQANDKMREQMDKLGRIMRDQQKLMDQTFKFDQAMRDRMQRGDSNEDGDGLMDQPLPNLGDQMRPDMGQRNQGQQDQQQGQNQQGKKDSDPTDGMTADQLRDALKQLRQQQDDLAKQLGELQKNLGSMGMKPNQNYGKAQQEMKGASGQLTEGNGEGAVQGQARALDALRKGTRDMMNQLMAQMQQQGQGQGQLQGQSGQGNQNSRDPLGRSPETNGPIDSANENMVPDIIKAQRAREILDAIRERLSNNPSLSEERRYLERLLNLGQ</sequence>
<evidence type="ECO:0000313" key="5">
    <source>
        <dbReference type="Proteomes" id="UP000199205"/>
    </source>
</evidence>
<evidence type="ECO:0000256" key="2">
    <source>
        <dbReference type="SAM" id="MobiDB-lite"/>
    </source>
</evidence>
<feature type="coiled-coil region" evidence="1">
    <location>
        <begin position="742"/>
        <end position="769"/>
    </location>
</feature>
<dbReference type="RefSeq" id="WP_092573229.1">
    <property type="nucleotide sequence ID" value="NZ_FMAF01000002.1"/>
</dbReference>
<proteinExistence type="predicted"/>
<feature type="region of interest" description="Disordered" evidence="2">
    <location>
        <begin position="828"/>
        <end position="872"/>
    </location>
</feature>
<dbReference type="AlphaFoldDB" id="A0A1C3UKR2"/>
<keyword evidence="3" id="KW-1133">Transmembrane helix</keyword>
<feature type="compositionally biased region" description="Low complexity" evidence="2">
    <location>
        <begin position="828"/>
        <end position="850"/>
    </location>
</feature>
<keyword evidence="3" id="KW-0812">Transmembrane</keyword>
<dbReference type="Proteomes" id="UP000199205">
    <property type="component" value="Unassembled WGS sequence"/>
</dbReference>
<dbReference type="EMBL" id="FMAF01000002">
    <property type="protein sequence ID" value="SCB15947.1"/>
    <property type="molecule type" value="Genomic_DNA"/>
</dbReference>
<name>A0A1C3UKR2_9HYPH</name>
<organism evidence="4 5">
    <name type="scientific">Rhizobium lusitanum</name>
    <dbReference type="NCBI Taxonomy" id="293958"/>
    <lineage>
        <taxon>Bacteria</taxon>
        <taxon>Pseudomonadati</taxon>
        <taxon>Pseudomonadota</taxon>
        <taxon>Alphaproteobacteria</taxon>
        <taxon>Hyphomicrobiales</taxon>
        <taxon>Rhizobiaceae</taxon>
        <taxon>Rhizobium/Agrobacterium group</taxon>
        <taxon>Rhizobium</taxon>
    </lineage>
</organism>
<feature type="transmembrane region" description="Helical" evidence="3">
    <location>
        <begin position="38"/>
        <end position="61"/>
    </location>
</feature>
<dbReference type="OrthoDB" id="8477685at2"/>
<evidence type="ECO:0000256" key="3">
    <source>
        <dbReference type="SAM" id="Phobius"/>
    </source>
</evidence>
<feature type="region of interest" description="Disordered" evidence="2">
    <location>
        <begin position="770"/>
        <end position="807"/>
    </location>
</feature>
<feature type="transmembrane region" description="Helical" evidence="3">
    <location>
        <begin position="67"/>
        <end position="87"/>
    </location>
</feature>
<dbReference type="Pfam" id="PF13779">
    <property type="entry name" value="DUF4175"/>
    <property type="match status" value="1"/>
</dbReference>
<protein>
    <submittedName>
        <fullName evidence="4">TIGR02302 family protein</fullName>
    </submittedName>
</protein>
<evidence type="ECO:0000256" key="1">
    <source>
        <dbReference type="SAM" id="Coils"/>
    </source>
</evidence>
<dbReference type="InterPro" id="IPR012683">
    <property type="entry name" value="CHP02302_TM"/>
</dbReference>
<reference evidence="4 5" key="1">
    <citation type="submission" date="2016-08" db="EMBL/GenBank/DDBJ databases">
        <authorList>
            <person name="Seilhamer J.J."/>
        </authorList>
    </citation>
    <scope>NUCLEOTIDE SEQUENCE [LARGE SCALE GENOMIC DNA]</scope>
    <source>
        <strain evidence="4 5">P1-7</strain>
    </source>
</reference>
<evidence type="ECO:0000313" key="4">
    <source>
        <dbReference type="EMBL" id="SCB15947.1"/>
    </source>
</evidence>
<gene>
    <name evidence="4" type="ORF">GA0061101_102548</name>
</gene>
<feature type="compositionally biased region" description="Low complexity" evidence="2">
    <location>
        <begin position="713"/>
        <end position="729"/>
    </location>
</feature>
<keyword evidence="3" id="KW-0472">Membrane</keyword>
<accession>A0A1C3UKR2</accession>
<keyword evidence="1" id="KW-0175">Coiled coil</keyword>
<dbReference type="NCBIfam" id="TIGR02302">
    <property type="entry name" value="aProt_lowcomp"/>
    <property type="match status" value="1"/>
</dbReference>
<feature type="region of interest" description="Disordered" evidence="2">
    <location>
        <begin position="685"/>
        <end position="741"/>
    </location>
</feature>
<feature type="coiled-coil region" evidence="1">
    <location>
        <begin position="524"/>
        <end position="578"/>
    </location>
</feature>